<keyword evidence="3" id="KW-1185">Reference proteome</keyword>
<dbReference type="AlphaFoldDB" id="A0A8S3TWT5"/>
<dbReference type="EMBL" id="CAJPWZ010002332">
    <property type="protein sequence ID" value="CAG2235919.1"/>
    <property type="molecule type" value="Genomic_DNA"/>
</dbReference>
<dbReference type="Proteomes" id="UP000683360">
    <property type="component" value="Unassembled WGS sequence"/>
</dbReference>
<feature type="region of interest" description="Disordered" evidence="1">
    <location>
        <begin position="61"/>
        <end position="175"/>
    </location>
</feature>
<evidence type="ECO:0000313" key="2">
    <source>
        <dbReference type="EMBL" id="CAG2235919.1"/>
    </source>
</evidence>
<dbReference type="EC" id="2.5.1.7" evidence="2"/>
<feature type="compositionally biased region" description="Polar residues" evidence="1">
    <location>
        <begin position="158"/>
        <end position="167"/>
    </location>
</feature>
<organism evidence="2 3">
    <name type="scientific">Mytilus edulis</name>
    <name type="common">Blue mussel</name>
    <dbReference type="NCBI Taxonomy" id="6550"/>
    <lineage>
        <taxon>Eukaryota</taxon>
        <taxon>Metazoa</taxon>
        <taxon>Spiralia</taxon>
        <taxon>Lophotrochozoa</taxon>
        <taxon>Mollusca</taxon>
        <taxon>Bivalvia</taxon>
        <taxon>Autobranchia</taxon>
        <taxon>Pteriomorphia</taxon>
        <taxon>Mytilida</taxon>
        <taxon>Mytiloidea</taxon>
        <taxon>Mytilidae</taxon>
        <taxon>Mytilinae</taxon>
        <taxon>Mytilus</taxon>
    </lineage>
</organism>
<evidence type="ECO:0000256" key="1">
    <source>
        <dbReference type="SAM" id="MobiDB-lite"/>
    </source>
</evidence>
<keyword evidence="2" id="KW-0808">Transferase</keyword>
<protein>
    <submittedName>
        <fullName evidence="2">MurA</fullName>
        <ecNumber evidence="2">2.5.1.7</ecNumber>
    </submittedName>
</protein>
<dbReference type="GO" id="GO:0008760">
    <property type="term" value="F:UDP-N-acetylglucosamine 1-carboxyvinyltransferase activity"/>
    <property type="evidence" value="ECO:0007669"/>
    <property type="project" value="UniProtKB-EC"/>
</dbReference>
<evidence type="ECO:0000313" key="3">
    <source>
        <dbReference type="Proteomes" id="UP000683360"/>
    </source>
</evidence>
<sequence>MIPGPGQVAGRTELGTPVEEGAAVPFPGALQGPLSRWLGTPLWAFQPTGMLTARLHWVGVSGEKQERKEEESAERAPSRRDSQAAEALRRPNRGGHQARFPGRKKGHRVSWQRTPQHNYTPTGTGVSGQRTPQKYNTPRETGVSGYMTPQEAVRRRTGMSSQGTPSTRLPAEGRGCWAMHTPRNQQARGLGCQVKGHPTRPQAEGDWGVKSMTPQPDYSLRETGVSGQEDPEGPTLPKLMDIPTLPHPGCPIRTDIQPHMFWAEVFGTTRPNQGLPSSIRVAATQAGTGLMLVGGEFRGFGHPWNRLEITRPHIIAGSPGPDGGVCWEGGRTSSPITKQRRQPSWSPIDWRVQAHNGGVGRQGGCV</sequence>
<feature type="compositionally biased region" description="Basic residues" evidence="1">
    <location>
        <begin position="101"/>
        <end position="110"/>
    </location>
</feature>
<reference evidence="2" key="1">
    <citation type="submission" date="2021-03" db="EMBL/GenBank/DDBJ databases">
        <authorList>
            <person name="Bekaert M."/>
        </authorList>
    </citation>
    <scope>NUCLEOTIDE SEQUENCE</scope>
</reference>
<comment type="caution">
    <text evidence="2">The sequence shown here is derived from an EMBL/GenBank/DDBJ whole genome shotgun (WGS) entry which is preliminary data.</text>
</comment>
<accession>A0A8S3TWT5</accession>
<name>A0A8S3TWT5_MYTED</name>
<dbReference type="OrthoDB" id="10630496at2759"/>
<feature type="compositionally biased region" description="Polar residues" evidence="1">
    <location>
        <begin position="111"/>
        <end position="139"/>
    </location>
</feature>
<proteinExistence type="predicted"/>
<feature type="compositionally biased region" description="Basic and acidic residues" evidence="1">
    <location>
        <begin position="63"/>
        <end position="89"/>
    </location>
</feature>
<gene>
    <name evidence="2" type="ORF">MEDL_48459</name>
</gene>